<dbReference type="AlphaFoldDB" id="A0AAW2FIS3"/>
<evidence type="ECO:0000313" key="2">
    <source>
        <dbReference type="Proteomes" id="UP001430953"/>
    </source>
</evidence>
<gene>
    <name evidence="1" type="ORF">PUN28_010686</name>
</gene>
<sequence>MNSEQENCPLLVAVLTEAHNDISVVNHRGPRARLSRYLSGNGDGLFRSWMQFRFARCSPVIIMPDVNGRLIISRRVFVETGTLEKLQQLRRMLEIKIMHLGSYLAVRLQLLCKRRDKRSRRRPLFPGP</sequence>
<proteinExistence type="predicted"/>
<protein>
    <submittedName>
        <fullName evidence="1">Uncharacterized protein</fullName>
    </submittedName>
</protein>
<name>A0AAW2FIS3_9HYME</name>
<dbReference type="EMBL" id="JADYXP020000010">
    <property type="protein sequence ID" value="KAL0115323.1"/>
    <property type="molecule type" value="Genomic_DNA"/>
</dbReference>
<evidence type="ECO:0000313" key="1">
    <source>
        <dbReference type="EMBL" id="KAL0115323.1"/>
    </source>
</evidence>
<organism evidence="1 2">
    <name type="scientific">Cardiocondyla obscurior</name>
    <dbReference type="NCBI Taxonomy" id="286306"/>
    <lineage>
        <taxon>Eukaryota</taxon>
        <taxon>Metazoa</taxon>
        <taxon>Ecdysozoa</taxon>
        <taxon>Arthropoda</taxon>
        <taxon>Hexapoda</taxon>
        <taxon>Insecta</taxon>
        <taxon>Pterygota</taxon>
        <taxon>Neoptera</taxon>
        <taxon>Endopterygota</taxon>
        <taxon>Hymenoptera</taxon>
        <taxon>Apocrita</taxon>
        <taxon>Aculeata</taxon>
        <taxon>Formicoidea</taxon>
        <taxon>Formicidae</taxon>
        <taxon>Myrmicinae</taxon>
        <taxon>Cardiocondyla</taxon>
    </lineage>
</organism>
<comment type="caution">
    <text evidence="1">The sequence shown here is derived from an EMBL/GenBank/DDBJ whole genome shotgun (WGS) entry which is preliminary data.</text>
</comment>
<accession>A0AAW2FIS3</accession>
<reference evidence="1 2" key="1">
    <citation type="submission" date="2023-03" db="EMBL/GenBank/DDBJ databases">
        <title>High recombination rates correlate with genetic variation in Cardiocondyla obscurior ants.</title>
        <authorList>
            <person name="Errbii M."/>
        </authorList>
    </citation>
    <scope>NUCLEOTIDE SEQUENCE [LARGE SCALE GENOMIC DNA]</scope>
    <source>
        <strain evidence="1">Alpha-2009</strain>
        <tissue evidence="1">Whole body</tissue>
    </source>
</reference>
<keyword evidence="2" id="KW-1185">Reference proteome</keyword>
<dbReference type="Proteomes" id="UP001430953">
    <property type="component" value="Unassembled WGS sequence"/>
</dbReference>